<name>A0A1M5T892_9FIRM</name>
<keyword evidence="9" id="KW-0808">Transferase</keyword>
<feature type="transmembrane region" description="Helical" evidence="7">
    <location>
        <begin position="231"/>
        <end position="249"/>
    </location>
</feature>
<dbReference type="STRING" id="1123281.SAMN02745180_00398"/>
<feature type="transmembrane region" description="Helical" evidence="7">
    <location>
        <begin position="201"/>
        <end position="219"/>
    </location>
</feature>
<dbReference type="AlphaFoldDB" id="A0A1M5T892"/>
<evidence type="ECO:0000256" key="2">
    <source>
        <dbReference type="ARBA" id="ARBA00007400"/>
    </source>
</evidence>
<dbReference type="EMBL" id="FQXR01000002">
    <property type="protein sequence ID" value="SHH46918.1"/>
    <property type="molecule type" value="Genomic_DNA"/>
</dbReference>
<keyword evidence="3" id="KW-1003">Cell membrane</keyword>
<feature type="domain" description="Acyltransferase 3" evidence="8">
    <location>
        <begin position="10"/>
        <end position="354"/>
    </location>
</feature>
<evidence type="ECO:0000313" key="9">
    <source>
        <dbReference type="EMBL" id="SHH46918.1"/>
    </source>
</evidence>
<gene>
    <name evidence="9" type="ORF">SAMN02745180_00398</name>
</gene>
<proteinExistence type="inferred from homology"/>
<comment type="similarity">
    <text evidence="2">Belongs to the acyltransferase 3 family.</text>
</comment>
<evidence type="ECO:0000256" key="7">
    <source>
        <dbReference type="SAM" id="Phobius"/>
    </source>
</evidence>
<organism evidence="9 10">
    <name type="scientific">Sporanaerobacter acetigenes DSM 13106</name>
    <dbReference type="NCBI Taxonomy" id="1123281"/>
    <lineage>
        <taxon>Bacteria</taxon>
        <taxon>Bacillati</taxon>
        <taxon>Bacillota</taxon>
        <taxon>Tissierellia</taxon>
        <taxon>Tissierellales</taxon>
        <taxon>Sporanaerobacteraceae</taxon>
        <taxon>Sporanaerobacter</taxon>
    </lineage>
</organism>
<evidence type="ECO:0000313" key="10">
    <source>
        <dbReference type="Proteomes" id="UP000184389"/>
    </source>
</evidence>
<evidence type="ECO:0000259" key="8">
    <source>
        <dbReference type="Pfam" id="PF01757"/>
    </source>
</evidence>
<reference evidence="9 10" key="1">
    <citation type="submission" date="2016-11" db="EMBL/GenBank/DDBJ databases">
        <authorList>
            <person name="Jaros S."/>
            <person name="Januszkiewicz K."/>
            <person name="Wedrychowicz H."/>
        </authorList>
    </citation>
    <scope>NUCLEOTIDE SEQUENCE [LARGE SCALE GENOMIC DNA]</scope>
    <source>
        <strain evidence="9 10">DSM 13106</strain>
    </source>
</reference>
<feature type="transmembrane region" description="Helical" evidence="7">
    <location>
        <begin position="298"/>
        <end position="317"/>
    </location>
</feature>
<dbReference type="PANTHER" id="PTHR40074:SF2">
    <property type="entry name" value="O-ACETYLTRANSFERASE WECH"/>
    <property type="match status" value="1"/>
</dbReference>
<evidence type="ECO:0000256" key="3">
    <source>
        <dbReference type="ARBA" id="ARBA00022475"/>
    </source>
</evidence>
<dbReference type="Pfam" id="PF01757">
    <property type="entry name" value="Acyl_transf_3"/>
    <property type="match status" value="1"/>
</dbReference>
<feature type="transmembrane region" description="Helical" evidence="7">
    <location>
        <begin position="12"/>
        <end position="33"/>
    </location>
</feature>
<protein>
    <submittedName>
        <fullName evidence="9">Membrane-bound acyltransferase YfiQ, involved in biofilm formation</fullName>
    </submittedName>
</protein>
<dbReference type="GO" id="GO:0016413">
    <property type="term" value="F:O-acetyltransferase activity"/>
    <property type="evidence" value="ECO:0007669"/>
    <property type="project" value="TreeGrafter"/>
</dbReference>
<keyword evidence="4 7" id="KW-0812">Transmembrane</keyword>
<dbReference type="GO" id="GO:0009246">
    <property type="term" value="P:enterobacterial common antigen biosynthetic process"/>
    <property type="evidence" value="ECO:0007669"/>
    <property type="project" value="TreeGrafter"/>
</dbReference>
<feature type="transmembrane region" description="Helical" evidence="7">
    <location>
        <begin position="161"/>
        <end position="181"/>
    </location>
</feature>
<feature type="transmembrane region" description="Helical" evidence="7">
    <location>
        <begin position="90"/>
        <end position="108"/>
    </location>
</feature>
<evidence type="ECO:0000256" key="1">
    <source>
        <dbReference type="ARBA" id="ARBA00004651"/>
    </source>
</evidence>
<keyword evidence="6 7" id="KW-0472">Membrane</keyword>
<dbReference type="InterPro" id="IPR002656">
    <property type="entry name" value="Acyl_transf_3_dom"/>
</dbReference>
<keyword evidence="5 7" id="KW-1133">Transmembrane helix</keyword>
<dbReference type="GO" id="GO:0005886">
    <property type="term" value="C:plasma membrane"/>
    <property type="evidence" value="ECO:0007669"/>
    <property type="project" value="UniProtKB-SubCell"/>
</dbReference>
<dbReference type="Proteomes" id="UP000184389">
    <property type="component" value="Unassembled WGS sequence"/>
</dbReference>
<feature type="transmembrane region" description="Helical" evidence="7">
    <location>
        <begin position="128"/>
        <end position="149"/>
    </location>
</feature>
<feature type="transmembrane region" description="Helical" evidence="7">
    <location>
        <begin position="269"/>
        <end position="286"/>
    </location>
</feature>
<feature type="transmembrane region" description="Helical" evidence="7">
    <location>
        <begin position="53"/>
        <end position="70"/>
    </location>
</feature>
<keyword evidence="9" id="KW-0012">Acyltransferase</keyword>
<sequence length="382" mass="45098">MARRKEIEELYYIRGLAALGILIIHATGSFAVLSEYGSRAMYVGVFLNQFFRFGSPVFMMISGLVLFYNYRSFDEFDTKRFYKKKLKYIFLPYTIWSAIYFLYAHYVNNIPLKGEMPKFLRGILLGENYSHLYFIFLIFQFYILVPLILKYLIEPMKEKPIQVFFIFALIQGAILIYEYYFRNPNAEGFMKLFNRYYWKTVFGWSSYFMTGGLIGLHYENFVDYIEKHIKGISIIYILVSTFYLGQVYFNIYINEGRNFYGKFGSIRPHTMIYAFFTMAMLIYITRKIAKKGNFFQRYLKNFGTYSFGVYFSHPLVLEELKLKLVGNFSSVIGYSRLSSLVLIVGLGIIFTYLLVLLLGSLNIRWLFIGKIPKYQLSSTKSH</sequence>
<feature type="transmembrane region" description="Helical" evidence="7">
    <location>
        <begin position="337"/>
        <end position="363"/>
    </location>
</feature>
<dbReference type="PANTHER" id="PTHR40074">
    <property type="entry name" value="O-ACETYLTRANSFERASE WECH"/>
    <property type="match status" value="1"/>
</dbReference>
<accession>A0A1M5T892</accession>
<dbReference type="RefSeq" id="WP_072742847.1">
    <property type="nucleotide sequence ID" value="NZ_FQXR01000002.1"/>
</dbReference>
<keyword evidence="10" id="KW-1185">Reference proteome</keyword>
<dbReference type="OrthoDB" id="569695at2"/>
<evidence type="ECO:0000256" key="5">
    <source>
        <dbReference type="ARBA" id="ARBA00022989"/>
    </source>
</evidence>
<evidence type="ECO:0000256" key="4">
    <source>
        <dbReference type="ARBA" id="ARBA00022692"/>
    </source>
</evidence>
<comment type="subcellular location">
    <subcellularLocation>
        <location evidence="1">Cell membrane</location>
        <topology evidence="1">Multi-pass membrane protein</topology>
    </subcellularLocation>
</comment>
<evidence type="ECO:0000256" key="6">
    <source>
        <dbReference type="ARBA" id="ARBA00023136"/>
    </source>
</evidence>